<organism evidence="3">
    <name type="scientific">marine metagenome</name>
    <dbReference type="NCBI Taxonomy" id="408172"/>
    <lineage>
        <taxon>unclassified sequences</taxon>
        <taxon>metagenomes</taxon>
        <taxon>ecological metagenomes</taxon>
    </lineage>
</organism>
<dbReference type="GO" id="GO:0003857">
    <property type="term" value="F:(3S)-3-hydroxyacyl-CoA dehydrogenase (NAD+) activity"/>
    <property type="evidence" value="ECO:0007669"/>
    <property type="project" value="TreeGrafter"/>
</dbReference>
<evidence type="ECO:0000259" key="2">
    <source>
        <dbReference type="Pfam" id="PF22622"/>
    </source>
</evidence>
<dbReference type="GO" id="GO:0004300">
    <property type="term" value="F:enoyl-CoA hydratase activity"/>
    <property type="evidence" value="ECO:0007669"/>
    <property type="project" value="TreeGrafter"/>
</dbReference>
<name>A0A381NKU5_9ZZZZ</name>
<dbReference type="GO" id="GO:0044594">
    <property type="term" value="F:17-beta-hydroxysteroid dehydrogenase (NAD+) activity"/>
    <property type="evidence" value="ECO:0007669"/>
    <property type="project" value="TreeGrafter"/>
</dbReference>
<dbReference type="EMBL" id="UINC01000432">
    <property type="protein sequence ID" value="SUZ55185.1"/>
    <property type="molecule type" value="Genomic_DNA"/>
</dbReference>
<dbReference type="PANTHER" id="PTHR13078:SF56">
    <property type="entry name" value="PEROXISOMAL MULTIFUNCTIONAL ENZYME TYPE 2"/>
    <property type="match status" value="1"/>
</dbReference>
<feature type="domain" description="Peroxisomal multifunctional enzyme type 2-like N-terminal" evidence="2">
    <location>
        <begin position="17"/>
        <end position="116"/>
    </location>
</feature>
<dbReference type="GO" id="GO:0006635">
    <property type="term" value="P:fatty acid beta-oxidation"/>
    <property type="evidence" value="ECO:0007669"/>
    <property type="project" value="TreeGrafter"/>
</dbReference>
<reference evidence="3" key="1">
    <citation type="submission" date="2018-05" db="EMBL/GenBank/DDBJ databases">
        <authorList>
            <person name="Lanie J.A."/>
            <person name="Ng W.-L."/>
            <person name="Kazmierczak K.M."/>
            <person name="Andrzejewski T.M."/>
            <person name="Davidsen T.M."/>
            <person name="Wayne K.J."/>
            <person name="Tettelin H."/>
            <person name="Glass J.I."/>
            <person name="Rusch D."/>
            <person name="Podicherti R."/>
            <person name="Tsui H.-C.T."/>
            <person name="Winkler M.E."/>
        </authorList>
    </citation>
    <scope>NUCLEOTIDE SEQUENCE</scope>
</reference>
<feature type="domain" description="MaoC-like" evidence="1">
    <location>
        <begin position="158"/>
        <end position="251"/>
    </location>
</feature>
<proteinExistence type="predicted"/>
<protein>
    <submittedName>
        <fullName evidence="3">Uncharacterized protein</fullName>
    </submittedName>
</protein>
<dbReference type="InterPro" id="IPR029069">
    <property type="entry name" value="HotDog_dom_sf"/>
</dbReference>
<dbReference type="Gene3D" id="3.10.129.10">
    <property type="entry name" value="Hotdog Thioesterase"/>
    <property type="match status" value="2"/>
</dbReference>
<dbReference type="GO" id="GO:0005777">
    <property type="term" value="C:peroxisome"/>
    <property type="evidence" value="ECO:0007669"/>
    <property type="project" value="TreeGrafter"/>
</dbReference>
<dbReference type="PANTHER" id="PTHR13078">
    <property type="entry name" value="PEROXISOMAL MULTIFUNCTIONAL ENZYME TYPE 2-RELATED"/>
    <property type="match status" value="1"/>
</dbReference>
<dbReference type="InterPro" id="IPR002539">
    <property type="entry name" value="MaoC-like_dom"/>
</dbReference>
<dbReference type="SUPFAM" id="SSF54637">
    <property type="entry name" value="Thioesterase/thiol ester dehydrase-isomerase"/>
    <property type="match status" value="2"/>
</dbReference>
<dbReference type="Pfam" id="PF01575">
    <property type="entry name" value="MaoC_dehydratas"/>
    <property type="match status" value="1"/>
</dbReference>
<gene>
    <name evidence="3" type="ORF">METZ01_LOCUS8039</name>
</gene>
<dbReference type="AlphaFoldDB" id="A0A381NKU5"/>
<dbReference type="Pfam" id="PF22622">
    <property type="entry name" value="MFE-2_hydrat-2_N"/>
    <property type="match status" value="1"/>
</dbReference>
<dbReference type="InterPro" id="IPR054357">
    <property type="entry name" value="MFE-2_N"/>
</dbReference>
<sequence>MKLTELQGYELGKRIVHYEERDAILYALAVGATSSETSLIYERDLRVLPTFACALGLWAVESAGELGAYDRNYSLHASQSLEMHQALPKYGDVETTGKIIEVWDKGKAALIEIAAECEYFRASYGIFLPGLGGWGGERGVVYAVEEEKTRSSWSGGFATTPEQAALYRLTGDLHPIHIDPVVALANNFDRPILHGLCTLGIVARVIAEAVGALPTDLKKLDARLSSPVLPGDFIEVTADWNSTDIIFEASVGSISVIKGGRASFH</sequence>
<evidence type="ECO:0000259" key="1">
    <source>
        <dbReference type="Pfam" id="PF01575"/>
    </source>
</evidence>
<accession>A0A381NKU5</accession>
<evidence type="ECO:0000313" key="3">
    <source>
        <dbReference type="EMBL" id="SUZ55185.1"/>
    </source>
</evidence>